<dbReference type="Proteomes" id="UP000184509">
    <property type="component" value="Unassembled WGS sequence"/>
</dbReference>
<accession>A0A1M4ZQK3</accession>
<name>A0A1M4ZQK3_9BACE</name>
<dbReference type="RefSeq" id="WP_073400571.1">
    <property type="nucleotide sequence ID" value="NZ_FQTV01000006.1"/>
</dbReference>
<sequence length="306" mass="33802">MKKIMLLVFLIFPTLLMAGEIAPSDTTIYVNGKKIVIKENNDKIKIKVYEQKAQGDTIENDQIFEGIYRDGKSTEKRMSNSINIPIPKLGSGHSSSNRITDPHWAGFGMGFCSFADNKMNLNNVNGVDLISSSSKEFILNFYERAWNISKCGLAIVSGTGFRFNSYHFEGNKALIEVNGVTELRTAPAGGRYDDSKLHTSYFTIPLLLEYQKKIPHTGPLYLSAGVVGNVKLCSSSKVKLNDESGSHKQKLGSDLNIRPISMDFLVQAGVGCFGMYARYSPQTLFEGGKGPEIHPVSIGLILHFDM</sequence>
<gene>
    <name evidence="2" type="ORF">SAMN05444405_10622</name>
</gene>
<dbReference type="OrthoDB" id="1117977at2"/>
<protein>
    <recommendedName>
        <fullName evidence="4">Outer membrane protein beta-barrel domain-containing protein</fullName>
    </recommendedName>
</protein>
<organism evidence="2 3">
    <name type="scientific">Bacteroides luti</name>
    <dbReference type="NCBI Taxonomy" id="1297750"/>
    <lineage>
        <taxon>Bacteria</taxon>
        <taxon>Pseudomonadati</taxon>
        <taxon>Bacteroidota</taxon>
        <taxon>Bacteroidia</taxon>
        <taxon>Bacteroidales</taxon>
        <taxon>Bacteroidaceae</taxon>
        <taxon>Bacteroides</taxon>
    </lineage>
</organism>
<feature type="signal peptide" evidence="1">
    <location>
        <begin position="1"/>
        <end position="18"/>
    </location>
</feature>
<dbReference type="STRING" id="1297750.SAMN05444405_10622"/>
<evidence type="ECO:0000256" key="1">
    <source>
        <dbReference type="SAM" id="SignalP"/>
    </source>
</evidence>
<dbReference type="EMBL" id="FQTV01000006">
    <property type="protein sequence ID" value="SHF20319.1"/>
    <property type="molecule type" value="Genomic_DNA"/>
</dbReference>
<evidence type="ECO:0000313" key="3">
    <source>
        <dbReference type="Proteomes" id="UP000184509"/>
    </source>
</evidence>
<feature type="chain" id="PRO_5012273930" description="Outer membrane protein beta-barrel domain-containing protein" evidence="1">
    <location>
        <begin position="19"/>
        <end position="306"/>
    </location>
</feature>
<evidence type="ECO:0008006" key="4">
    <source>
        <dbReference type="Google" id="ProtNLM"/>
    </source>
</evidence>
<reference evidence="2 3" key="1">
    <citation type="submission" date="2016-11" db="EMBL/GenBank/DDBJ databases">
        <authorList>
            <person name="Jaros S."/>
            <person name="Januszkiewicz K."/>
            <person name="Wedrychowicz H."/>
        </authorList>
    </citation>
    <scope>NUCLEOTIDE SEQUENCE [LARGE SCALE GENOMIC DNA]</scope>
    <source>
        <strain evidence="2 3">DSM 26991</strain>
    </source>
</reference>
<dbReference type="AlphaFoldDB" id="A0A1M4ZQK3"/>
<evidence type="ECO:0000313" key="2">
    <source>
        <dbReference type="EMBL" id="SHF20319.1"/>
    </source>
</evidence>
<proteinExistence type="predicted"/>
<keyword evidence="3" id="KW-1185">Reference proteome</keyword>
<keyword evidence="1" id="KW-0732">Signal</keyword>